<dbReference type="PROSITE" id="PS51257">
    <property type="entry name" value="PROKAR_LIPOPROTEIN"/>
    <property type="match status" value="1"/>
</dbReference>
<feature type="domain" description="PKD" evidence="1">
    <location>
        <begin position="227"/>
        <end position="281"/>
    </location>
</feature>
<dbReference type="InterPro" id="IPR035986">
    <property type="entry name" value="PKD_dom_sf"/>
</dbReference>
<dbReference type="Gene3D" id="2.60.40.10">
    <property type="entry name" value="Immunoglobulins"/>
    <property type="match status" value="3"/>
</dbReference>
<reference evidence="2 3" key="1">
    <citation type="submission" date="2024-09" db="EMBL/GenBank/DDBJ databases">
        <authorList>
            <person name="Sun Q."/>
            <person name="Mori K."/>
        </authorList>
    </citation>
    <scope>NUCLEOTIDE SEQUENCE [LARGE SCALE GENOMIC DNA]</scope>
    <source>
        <strain evidence="2 3">CECT 8622</strain>
    </source>
</reference>
<dbReference type="InterPro" id="IPR000601">
    <property type="entry name" value="PKD_dom"/>
</dbReference>
<dbReference type="RefSeq" id="WP_379860836.1">
    <property type="nucleotide sequence ID" value="NZ_JBHMFC010000024.1"/>
</dbReference>
<organism evidence="2 3">
    <name type="scientific">Mariniflexile ostreae</name>
    <dbReference type="NCBI Taxonomy" id="1520892"/>
    <lineage>
        <taxon>Bacteria</taxon>
        <taxon>Pseudomonadati</taxon>
        <taxon>Bacteroidota</taxon>
        <taxon>Flavobacteriia</taxon>
        <taxon>Flavobacteriales</taxon>
        <taxon>Flavobacteriaceae</taxon>
        <taxon>Mariniflexile</taxon>
    </lineage>
</organism>
<dbReference type="CDD" id="cd00146">
    <property type="entry name" value="PKD"/>
    <property type="match status" value="2"/>
</dbReference>
<evidence type="ECO:0000259" key="1">
    <source>
        <dbReference type="PROSITE" id="PS50093"/>
    </source>
</evidence>
<gene>
    <name evidence="2" type="ORF">ACFFU9_07770</name>
</gene>
<dbReference type="InterPro" id="IPR022409">
    <property type="entry name" value="PKD/Chitinase_dom"/>
</dbReference>
<dbReference type="SUPFAM" id="SSF49299">
    <property type="entry name" value="PKD domain"/>
    <property type="match status" value="3"/>
</dbReference>
<dbReference type="Proteomes" id="UP001589585">
    <property type="component" value="Unassembled WGS sequence"/>
</dbReference>
<keyword evidence="3" id="KW-1185">Reference proteome</keyword>
<name>A0ABV5FB11_9FLAO</name>
<dbReference type="InterPro" id="IPR013783">
    <property type="entry name" value="Ig-like_fold"/>
</dbReference>
<proteinExistence type="predicted"/>
<dbReference type="PROSITE" id="PS50093">
    <property type="entry name" value="PKD"/>
    <property type="match status" value="2"/>
</dbReference>
<comment type="caution">
    <text evidence="2">The sequence shown here is derived from an EMBL/GenBank/DDBJ whole genome shotgun (WGS) entry which is preliminary data.</text>
</comment>
<sequence length="455" mass="50692">MLNKHYLKYGLFTLATCLFVLGCYKETAITIEGTFDVTYIKDNTSVPVQVSINNKIENADTFEWTFSGGTPSQSFDKNPGTITYTKASTYIIQLKASNVDGQEAVFQKEITLVDGIDIQFSTEILYNNFPPVEVKINNTVQGKGFTYSWIFEGGTPETSNAQHPSNIIFSTIGEHKIILKVFNGTETFTKETSINVAPDMVLDFNWDVAFQDDDYQVPVTIHLKNISESATNYNWTFQGGLPNTSSEKEPTITFNTPGNYTLTLVGNNGKKSQTVSKSITVHPNTNLRSFTDVKLGINTAHSNNFIGAFFSTTTGQVYKKQDVKEANGHLIDIPYFGFNKNFNVNKFVSPTQVQTLTFNAIPNATNTIFIHSQESCNCSASLTKEQFDAMLDDTLLNALTIEETTGGLKEFDNTLIPRIVLFKTNDNRKGAIKIKSYVNDEANSYIVCDIKVQKQ</sequence>
<dbReference type="SMART" id="SM00089">
    <property type="entry name" value="PKD"/>
    <property type="match status" value="3"/>
</dbReference>
<evidence type="ECO:0000313" key="2">
    <source>
        <dbReference type="EMBL" id="MFB9056643.1"/>
    </source>
</evidence>
<protein>
    <submittedName>
        <fullName evidence="2">PKD domain-containing protein</fullName>
    </submittedName>
</protein>
<dbReference type="EMBL" id="JBHMFC010000024">
    <property type="protein sequence ID" value="MFB9056643.1"/>
    <property type="molecule type" value="Genomic_DNA"/>
</dbReference>
<evidence type="ECO:0000313" key="3">
    <source>
        <dbReference type="Proteomes" id="UP001589585"/>
    </source>
</evidence>
<feature type="domain" description="PKD" evidence="1">
    <location>
        <begin position="61"/>
        <end position="112"/>
    </location>
</feature>
<dbReference type="Pfam" id="PF00801">
    <property type="entry name" value="PKD"/>
    <property type="match status" value="2"/>
</dbReference>
<accession>A0ABV5FB11</accession>